<organism evidence="1 2">
    <name type="scientific">Marasmiellus scandens</name>
    <dbReference type="NCBI Taxonomy" id="2682957"/>
    <lineage>
        <taxon>Eukaryota</taxon>
        <taxon>Fungi</taxon>
        <taxon>Dikarya</taxon>
        <taxon>Basidiomycota</taxon>
        <taxon>Agaricomycotina</taxon>
        <taxon>Agaricomycetes</taxon>
        <taxon>Agaricomycetidae</taxon>
        <taxon>Agaricales</taxon>
        <taxon>Marasmiineae</taxon>
        <taxon>Omphalotaceae</taxon>
        <taxon>Marasmiellus</taxon>
    </lineage>
</organism>
<dbReference type="InterPro" id="IPR029058">
    <property type="entry name" value="AB_hydrolase_fold"/>
</dbReference>
<dbReference type="Proteomes" id="UP001498398">
    <property type="component" value="Unassembled WGS sequence"/>
</dbReference>
<protein>
    <recommendedName>
        <fullName evidence="3">AB hydrolase-1 domain-containing protein</fullName>
    </recommendedName>
</protein>
<evidence type="ECO:0000313" key="2">
    <source>
        <dbReference type="Proteomes" id="UP001498398"/>
    </source>
</evidence>
<comment type="caution">
    <text evidence="1">The sequence shown here is derived from an EMBL/GenBank/DDBJ whole genome shotgun (WGS) entry which is preliminary data.</text>
</comment>
<accession>A0ABR1ITQ7</accession>
<dbReference type="SUPFAM" id="SSF53474">
    <property type="entry name" value="alpha/beta-Hydrolases"/>
    <property type="match status" value="1"/>
</dbReference>
<dbReference type="EMBL" id="JBANRG010000065">
    <property type="protein sequence ID" value="KAK7440951.1"/>
    <property type="molecule type" value="Genomic_DNA"/>
</dbReference>
<dbReference type="Gene3D" id="3.40.50.1820">
    <property type="entry name" value="alpha/beta hydrolase"/>
    <property type="match status" value="1"/>
</dbReference>
<evidence type="ECO:0000313" key="1">
    <source>
        <dbReference type="EMBL" id="KAK7440951.1"/>
    </source>
</evidence>
<gene>
    <name evidence="1" type="ORF">VKT23_016728</name>
</gene>
<evidence type="ECO:0008006" key="3">
    <source>
        <dbReference type="Google" id="ProtNLM"/>
    </source>
</evidence>
<proteinExistence type="predicted"/>
<sequence length="352" mass="40370">MFAPRTFTLSDGIEIFFTDSGPPPNSADYTTMIILHGSAFNGHGFEKLHDHAFKLNLRTLIWNRRDYPRSTKYSDEELEDLNQGRKVFIDKLGRQLADFVKQFIQKENIPIATADRKAGGVAIMGWSMGAATAMSVFSDPSLLSTESYNLLKDYIIHLILDDSPHLCFGYEVPQKHKVYDPLTDPNCKTPEELYQNFGFWVSSFYEHPDPRSGKLEDMDIQSTRAGDPTIMKWTSEEFAKFYTQDAAVRSELRMYVPPMQPTLAEMTERVFYNEQLIGSFFPHLNVILITGTHSNWQCLWGLSETKRRYDTHVAQGKKARPICLHYIEGGNHFAHWEAPKILLQKAIEAMRA</sequence>
<keyword evidence="2" id="KW-1185">Reference proteome</keyword>
<name>A0ABR1ITQ7_9AGAR</name>
<reference evidence="1 2" key="1">
    <citation type="submission" date="2024-01" db="EMBL/GenBank/DDBJ databases">
        <title>A draft genome for the cacao thread blight pathogen Marasmiellus scandens.</title>
        <authorList>
            <person name="Baruah I.K."/>
            <person name="Leung J."/>
            <person name="Bukari Y."/>
            <person name="Amoako-Attah I."/>
            <person name="Meinhardt L.W."/>
            <person name="Bailey B.A."/>
            <person name="Cohen S.P."/>
        </authorList>
    </citation>
    <scope>NUCLEOTIDE SEQUENCE [LARGE SCALE GENOMIC DNA]</scope>
    <source>
        <strain evidence="1 2">GH-19</strain>
    </source>
</reference>